<dbReference type="InterPro" id="IPR051081">
    <property type="entry name" value="HTH_MetalResp_TranReg"/>
</dbReference>
<name>A0ABQ6HPV4_9MICO</name>
<evidence type="ECO:0000256" key="1">
    <source>
        <dbReference type="ARBA" id="ARBA00023015"/>
    </source>
</evidence>
<sequence length="209" mass="23295">MAIPRDPEVAQPDPPPRAGTSPEQLKALAHPVRLRMLGLLRLDGPQTATTLARALGLNTGATSYHLRQLHAHGFVEDAPELGGGRDRYWRAAQPSTWVEPAELEPDVESGFLRAVHSTHAWQRDAALQEHADLPHTWRAASTVSDWTIRLRPDRARQLVEQVEELISGFADDPDESEDSEQYMIQLYGFPRPGVLGHRDEPPLDRPGHP</sequence>
<keyword evidence="3" id="KW-0804">Transcription</keyword>
<dbReference type="Gene3D" id="1.10.10.10">
    <property type="entry name" value="Winged helix-like DNA-binding domain superfamily/Winged helix DNA-binding domain"/>
    <property type="match status" value="1"/>
</dbReference>
<dbReference type="Proteomes" id="UP001157109">
    <property type="component" value="Unassembled WGS sequence"/>
</dbReference>
<evidence type="ECO:0000313" key="6">
    <source>
        <dbReference type="EMBL" id="GMA20501.1"/>
    </source>
</evidence>
<dbReference type="RefSeq" id="WP_241444173.1">
    <property type="nucleotide sequence ID" value="NZ_BSUJ01000001.1"/>
</dbReference>
<evidence type="ECO:0000259" key="5">
    <source>
        <dbReference type="SMART" id="SM00418"/>
    </source>
</evidence>
<proteinExistence type="predicted"/>
<dbReference type="CDD" id="cd00090">
    <property type="entry name" value="HTH_ARSR"/>
    <property type="match status" value="1"/>
</dbReference>
<comment type="caution">
    <text evidence="6">The sequence shown here is derived from an EMBL/GenBank/DDBJ whole genome shotgun (WGS) entry which is preliminary data.</text>
</comment>
<dbReference type="SUPFAM" id="SSF46785">
    <property type="entry name" value="Winged helix' DNA-binding domain"/>
    <property type="match status" value="1"/>
</dbReference>
<dbReference type="SMART" id="SM00418">
    <property type="entry name" value="HTH_ARSR"/>
    <property type="match status" value="1"/>
</dbReference>
<dbReference type="PANTHER" id="PTHR33154">
    <property type="entry name" value="TRANSCRIPTIONAL REGULATOR, ARSR FAMILY"/>
    <property type="match status" value="1"/>
</dbReference>
<dbReference type="InterPro" id="IPR036388">
    <property type="entry name" value="WH-like_DNA-bd_sf"/>
</dbReference>
<reference evidence="7" key="1">
    <citation type="journal article" date="2019" name="Int. J. Syst. Evol. Microbiol.">
        <title>The Global Catalogue of Microorganisms (GCM) 10K type strain sequencing project: providing services to taxonomists for standard genome sequencing and annotation.</title>
        <authorList>
            <consortium name="The Broad Institute Genomics Platform"/>
            <consortium name="The Broad Institute Genome Sequencing Center for Infectious Disease"/>
            <person name="Wu L."/>
            <person name="Ma J."/>
        </authorList>
    </citation>
    <scope>NUCLEOTIDE SEQUENCE [LARGE SCALE GENOMIC DNA]</scope>
    <source>
        <strain evidence="7">NBRC 105830</strain>
    </source>
</reference>
<feature type="region of interest" description="Disordered" evidence="4">
    <location>
        <begin position="190"/>
        <end position="209"/>
    </location>
</feature>
<keyword evidence="7" id="KW-1185">Reference proteome</keyword>
<evidence type="ECO:0000256" key="4">
    <source>
        <dbReference type="SAM" id="MobiDB-lite"/>
    </source>
</evidence>
<dbReference type="EMBL" id="BSUJ01000001">
    <property type="protein sequence ID" value="GMA20501.1"/>
    <property type="molecule type" value="Genomic_DNA"/>
</dbReference>
<evidence type="ECO:0000313" key="7">
    <source>
        <dbReference type="Proteomes" id="UP001157109"/>
    </source>
</evidence>
<keyword evidence="2" id="KW-0238">DNA-binding</keyword>
<accession>A0ABQ6HPV4</accession>
<keyword evidence="1" id="KW-0805">Transcription regulation</keyword>
<organism evidence="6 7">
    <name type="scientific">Arsenicicoccus piscis</name>
    <dbReference type="NCBI Taxonomy" id="673954"/>
    <lineage>
        <taxon>Bacteria</taxon>
        <taxon>Bacillati</taxon>
        <taxon>Actinomycetota</taxon>
        <taxon>Actinomycetes</taxon>
        <taxon>Micrococcales</taxon>
        <taxon>Intrasporangiaceae</taxon>
        <taxon>Arsenicicoccus</taxon>
    </lineage>
</organism>
<feature type="compositionally biased region" description="Basic and acidic residues" evidence="4">
    <location>
        <begin position="196"/>
        <end position="209"/>
    </location>
</feature>
<protein>
    <submittedName>
        <fullName evidence="6">Transcriptional regulator</fullName>
    </submittedName>
</protein>
<feature type="domain" description="HTH arsR-type" evidence="5">
    <location>
        <begin position="23"/>
        <end position="103"/>
    </location>
</feature>
<dbReference type="InterPro" id="IPR001845">
    <property type="entry name" value="HTH_ArsR_DNA-bd_dom"/>
</dbReference>
<dbReference type="InterPro" id="IPR011991">
    <property type="entry name" value="ArsR-like_HTH"/>
</dbReference>
<gene>
    <name evidence="6" type="ORF">GCM10025862_25220</name>
</gene>
<dbReference type="PANTHER" id="PTHR33154:SF18">
    <property type="entry name" value="ARSENICAL RESISTANCE OPERON REPRESSOR"/>
    <property type="match status" value="1"/>
</dbReference>
<dbReference type="Pfam" id="PF12840">
    <property type="entry name" value="HTH_20"/>
    <property type="match status" value="1"/>
</dbReference>
<evidence type="ECO:0000256" key="2">
    <source>
        <dbReference type="ARBA" id="ARBA00023125"/>
    </source>
</evidence>
<feature type="region of interest" description="Disordered" evidence="4">
    <location>
        <begin position="1"/>
        <end position="23"/>
    </location>
</feature>
<dbReference type="InterPro" id="IPR036390">
    <property type="entry name" value="WH_DNA-bd_sf"/>
</dbReference>
<evidence type="ECO:0000256" key="3">
    <source>
        <dbReference type="ARBA" id="ARBA00023163"/>
    </source>
</evidence>